<dbReference type="InterPro" id="IPR028158">
    <property type="entry name" value="RPA_interact_N_dom"/>
</dbReference>
<protein>
    <submittedName>
        <fullName evidence="8">RPA-interacting protein B</fullName>
    </submittedName>
</protein>
<dbReference type="Pfam" id="PF14768">
    <property type="entry name" value="RPA_interact_C"/>
    <property type="match status" value="1"/>
</dbReference>
<proteinExistence type="predicted"/>
<evidence type="ECO:0000256" key="3">
    <source>
        <dbReference type="ARBA" id="ARBA00022771"/>
    </source>
</evidence>
<keyword evidence="5" id="KW-0539">Nucleus</keyword>
<dbReference type="GO" id="GO:0008270">
    <property type="term" value="F:zinc ion binding"/>
    <property type="evidence" value="ECO:0007669"/>
    <property type="project" value="UniProtKB-KW"/>
</dbReference>
<dbReference type="GO" id="GO:0006606">
    <property type="term" value="P:protein import into nucleus"/>
    <property type="evidence" value="ECO:0007669"/>
    <property type="project" value="TreeGrafter"/>
</dbReference>
<dbReference type="PANTHER" id="PTHR31742:SF1">
    <property type="entry name" value="RPA-INTERACTING PROTEIN"/>
    <property type="match status" value="1"/>
</dbReference>
<feature type="domain" description="RPA-interacting protein C-terminal" evidence="7">
    <location>
        <begin position="140"/>
        <end position="219"/>
    </location>
</feature>
<dbReference type="InterPro" id="IPR028156">
    <property type="entry name" value="RIP"/>
</dbReference>
<comment type="caution">
    <text evidence="8">The sequence shown here is derived from an EMBL/GenBank/DDBJ whole genome shotgun (WGS) entry which is preliminary data.</text>
</comment>
<keyword evidence="2" id="KW-0479">Metal-binding</keyword>
<keyword evidence="9" id="KW-1185">Reference proteome</keyword>
<dbReference type="Pfam" id="PF14766">
    <property type="entry name" value="RPA_interact_N"/>
    <property type="match status" value="1"/>
</dbReference>
<dbReference type="PANTHER" id="PTHR31742">
    <property type="entry name" value="RPA-INTERACTING PROTEIN RPAIN"/>
    <property type="match status" value="1"/>
</dbReference>
<dbReference type="Proteomes" id="UP001054837">
    <property type="component" value="Unassembled WGS sequence"/>
</dbReference>
<accession>A0AAV4Q1M6</accession>
<evidence type="ECO:0000259" key="7">
    <source>
        <dbReference type="Pfam" id="PF14768"/>
    </source>
</evidence>
<sequence>MESLKNIASDHLNNHQTLYKLKTPPWKETFRQKCYQRLKDSRARLVDKFRGLKMCSDETFDVLMKEDWKTLSKEKNSLSDAFQDNINELANNEINEFISIMEDIQREFLEEERKYLEEFAAHEDRNLVSEVDWLEREEVICPLCQRNPLHQIHTVIFCACGVRIDVQNDGLTLQHLKSELHKGLKCHEQICHVTPSFSLLHFMDNTNLAIICGDCNFMYIVI</sequence>
<evidence type="ECO:0000259" key="6">
    <source>
        <dbReference type="Pfam" id="PF14766"/>
    </source>
</evidence>
<evidence type="ECO:0000256" key="4">
    <source>
        <dbReference type="ARBA" id="ARBA00022833"/>
    </source>
</evidence>
<evidence type="ECO:0000256" key="2">
    <source>
        <dbReference type="ARBA" id="ARBA00022723"/>
    </source>
</evidence>
<evidence type="ECO:0000256" key="5">
    <source>
        <dbReference type="ARBA" id="ARBA00023242"/>
    </source>
</evidence>
<name>A0AAV4Q1M6_9ARAC</name>
<dbReference type="GO" id="GO:0005634">
    <property type="term" value="C:nucleus"/>
    <property type="evidence" value="ECO:0007669"/>
    <property type="project" value="UniProtKB-SubCell"/>
</dbReference>
<reference evidence="8 9" key="1">
    <citation type="submission" date="2021-06" db="EMBL/GenBank/DDBJ databases">
        <title>Caerostris darwini draft genome.</title>
        <authorList>
            <person name="Kono N."/>
            <person name="Arakawa K."/>
        </authorList>
    </citation>
    <scope>NUCLEOTIDE SEQUENCE [LARGE SCALE GENOMIC DNA]</scope>
</reference>
<gene>
    <name evidence="8" type="primary">rpain-b</name>
    <name evidence="8" type="ORF">CDAR_81441</name>
</gene>
<comment type="subcellular location">
    <subcellularLocation>
        <location evidence="1">Nucleus</location>
    </subcellularLocation>
</comment>
<evidence type="ECO:0000313" key="8">
    <source>
        <dbReference type="EMBL" id="GIY01940.1"/>
    </source>
</evidence>
<evidence type="ECO:0000313" key="9">
    <source>
        <dbReference type="Proteomes" id="UP001054837"/>
    </source>
</evidence>
<organism evidence="8 9">
    <name type="scientific">Caerostris darwini</name>
    <dbReference type="NCBI Taxonomy" id="1538125"/>
    <lineage>
        <taxon>Eukaryota</taxon>
        <taxon>Metazoa</taxon>
        <taxon>Ecdysozoa</taxon>
        <taxon>Arthropoda</taxon>
        <taxon>Chelicerata</taxon>
        <taxon>Arachnida</taxon>
        <taxon>Araneae</taxon>
        <taxon>Araneomorphae</taxon>
        <taxon>Entelegynae</taxon>
        <taxon>Araneoidea</taxon>
        <taxon>Araneidae</taxon>
        <taxon>Caerostris</taxon>
    </lineage>
</organism>
<keyword evidence="3" id="KW-0863">Zinc-finger</keyword>
<dbReference type="AlphaFoldDB" id="A0AAV4Q1M6"/>
<dbReference type="EMBL" id="BPLQ01003630">
    <property type="protein sequence ID" value="GIY01940.1"/>
    <property type="molecule type" value="Genomic_DNA"/>
</dbReference>
<keyword evidence="4" id="KW-0862">Zinc</keyword>
<dbReference type="InterPro" id="IPR028159">
    <property type="entry name" value="RPA_interact_C_dom"/>
</dbReference>
<feature type="domain" description="RPA-interacting protein N-terminal" evidence="6">
    <location>
        <begin position="14"/>
        <end position="50"/>
    </location>
</feature>
<evidence type="ECO:0000256" key="1">
    <source>
        <dbReference type="ARBA" id="ARBA00004123"/>
    </source>
</evidence>